<comment type="caution">
    <text evidence="1">The sequence shown here is derived from an EMBL/GenBank/DDBJ whole genome shotgun (WGS) entry which is preliminary data.</text>
</comment>
<name>A0ACA9KLH6_9GLOM</name>
<dbReference type="EMBL" id="CAJVPW010001238">
    <property type="protein sequence ID" value="CAG8478664.1"/>
    <property type="molecule type" value="Genomic_DNA"/>
</dbReference>
<sequence length="116" mass="13670">LVNVNYSQLDKNKQNNQKHHLDFESELVKKHACMKHANEIIVKKNTCKIGIQTNEIGVQVNKETHEIGIQVFDNISHILENYIHILQVQLDIKINEIETLQKQLKYAYDYVIESWE</sequence>
<gene>
    <name evidence="1" type="ORF">SPELUC_LOCUS2026</name>
</gene>
<evidence type="ECO:0000313" key="2">
    <source>
        <dbReference type="Proteomes" id="UP000789366"/>
    </source>
</evidence>
<organism evidence="1 2">
    <name type="scientific">Cetraspora pellucida</name>
    <dbReference type="NCBI Taxonomy" id="1433469"/>
    <lineage>
        <taxon>Eukaryota</taxon>
        <taxon>Fungi</taxon>
        <taxon>Fungi incertae sedis</taxon>
        <taxon>Mucoromycota</taxon>
        <taxon>Glomeromycotina</taxon>
        <taxon>Glomeromycetes</taxon>
        <taxon>Diversisporales</taxon>
        <taxon>Gigasporaceae</taxon>
        <taxon>Cetraspora</taxon>
    </lineage>
</organism>
<feature type="non-terminal residue" evidence="1">
    <location>
        <position position="1"/>
    </location>
</feature>
<dbReference type="Proteomes" id="UP000789366">
    <property type="component" value="Unassembled WGS sequence"/>
</dbReference>
<keyword evidence="2" id="KW-1185">Reference proteome</keyword>
<proteinExistence type="predicted"/>
<evidence type="ECO:0000313" key="1">
    <source>
        <dbReference type="EMBL" id="CAG8478664.1"/>
    </source>
</evidence>
<protein>
    <submittedName>
        <fullName evidence="1">12825_t:CDS:1</fullName>
    </submittedName>
</protein>
<reference evidence="1" key="1">
    <citation type="submission" date="2021-06" db="EMBL/GenBank/DDBJ databases">
        <authorList>
            <person name="Kallberg Y."/>
            <person name="Tangrot J."/>
            <person name="Rosling A."/>
        </authorList>
    </citation>
    <scope>NUCLEOTIDE SEQUENCE</scope>
    <source>
        <strain evidence="1">28 12/20/2015</strain>
    </source>
</reference>
<accession>A0ACA9KLH6</accession>